<evidence type="ECO:0000313" key="1">
    <source>
        <dbReference type="EMBL" id="KAJ9084623.1"/>
    </source>
</evidence>
<gene>
    <name evidence="1" type="ORF">DSO57_1022594</name>
</gene>
<sequence>MDTEDMFDFVILIVKYVLNGISLITSLSVALLILGSTAIDKKSMDRVSVRITLVISILDFLYAGLVLCYTGEGLEGLDCIVGDAVAQWLSLSYLFLNTSIAVNLHLIFVCGYASNPVWEKIYWAVSFGLSTVLSLIPIAGYFLDIKDMHTCMDGDLYKQRLWLWGLCAAWTLVAIIYCSIVVILVIYKLIKNERNLKSIYDKSENWQSTRYDTIIKSLIRRVTLYCLIPVITQSGYLIFEFNDTNDDSNKPIYALMVVSMALPGTLNFFAFLIDPAFSKAIRTFKIYWKNQQRSTFGFRKYIQGISKNEHKHKKIKVIKPTFHELESSSYIHPSNPTSNEVNSGSRTYSSENSTKALPIISEEHVKNSDMIPINFRSITYSLPPVPAPGVLAAIDINFLKSSDDADSNFELNIQETQALDYMKSL</sequence>
<proteinExistence type="predicted"/>
<protein>
    <submittedName>
        <fullName evidence="1">Uncharacterized protein</fullName>
    </submittedName>
</protein>
<reference evidence="1" key="1">
    <citation type="submission" date="2022-04" db="EMBL/GenBank/DDBJ databases">
        <title>Genome of the entomopathogenic fungus Entomophthora muscae.</title>
        <authorList>
            <person name="Elya C."/>
            <person name="Lovett B.R."/>
            <person name="Lee E."/>
            <person name="Macias A.M."/>
            <person name="Hajek A.E."/>
            <person name="De Bivort B.L."/>
            <person name="Kasson M.T."/>
            <person name="De Fine Licht H.H."/>
            <person name="Stajich J.E."/>
        </authorList>
    </citation>
    <scope>NUCLEOTIDE SEQUENCE</scope>
    <source>
        <strain evidence="1">Berkeley</strain>
    </source>
</reference>
<keyword evidence="2" id="KW-1185">Reference proteome</keyword>
<comment type="caution">
    <text evidence="1">The sequence shown here is derived from an EMBL/GenBank/DDBJ whole genome shotgun (WGS) entry which is preliminary data.</text>
</comment>
<organism evidence="1 2">
    <name type="scientific">Entomophthora muscae</name>
    <dbReference type="NCBI Taxonomy" id="34485"/>
    <lineage>
        <taxon>Eukaryota</taxon>
        <taxon>Fungi</taxon>
        <taxon>Fungi incertae sedis</taxon>
        <taxon>Zoopagomycota</taxon>
        <taxon>Entomophthoromycotina</taxon>
        <taxon>Entomophthoromycetes</taxon>
        <taxon>Entomophthorales</taxon>
        <taxon>Entomophthoraceae</taxon>
        <taxon>Entomophthora</taxon>
    </lineage>
</organism>
<evidence type="ECO:0000313" key="2">
    <source>
        <dbReference type="Proteomes" id="UP001165960"/>
    </source>
</evidence>
<name>A0ACC2UC56_9FUNG</name>
<dbReference type="Proteomes" id="UP001165960">
    <property type="component" value="Unassembled WGS sequence"/>
</dbReference>
<dbReference type="EMBL" id="QTSX02000824">
    <property type="protein sequence ID" value="KAJ9084623.1"/>
    <property type="molecule type" value="Genomic_DNA"/>
</dbReference>
<accession>A0ACC2UC56</accession>